<sequence length="107" mass="11344">MKYQQQIAVLLLLALIGCCLFLLSSTTTQVSASTGHATVLAQVNDLEEADLSNAVAETLKSSSRGQELPHSESCLSICKQACAENHKNLGVKKAKCLSHCPSICKGL</sequence>
<dbReference type="AlphaFoldDB" id="A0A6A5BSH9"/>
<evidence type="ECO:0000256" key="1">
    <source>
        <dbReference type="SAM" id="SignalP"/>
    </source>
</evidence>
<accession>A0A6A5BSH9</accession>
<evidence type="ECO:0000313" key="2">
    <source>
        <dbReference type="EMBL" id="KAF0975849.1"/>
    </source>
</evidence>
<reference evidence="2 3" key="1">
    <citation type="journal article" date="2019" name="Sci. Rep.">
        <title>Nanopore sequencing improves the draft genome of the human pathogenic amoeba Naegleria fowleri.</title>
        <authorList>
            <person name="Liechti N."/>
            <person name="Schurch N."/>
            <person name="Bruggmann R."/>
            <person name="Wittwer M."/>
        </authorList>
    </citation>
    <scope>NUCLEOTIDE SEQUENCE [LARGE SCALE GENOMIC DNA]</scope>
    <source>
        <strain evidence="2 3">ATCC 30894</strain>
    </source>
</reference>
<feature type="signal peptide" evidence="1">
    <location>
        <begin position="1"/>
        <end position="32"/>
    </location>
</feature>
<proteinExistence type="predicted"/>
<gene>
    <name evidence="2" type="ORF">FDP41_005176</name>
</gene>
<dbReference type="OrthoDB" id="10342486at2759"/>
<protein>
    <submittedName>
        <fullName evidence="2">Uncharacterized protein</fullName>
    </submittedName>
</protein>
<dbReference type="OMA" id="ESCLSIC"/>
<keyword evidence="3" id="KW-1185">Reference proteome</keyword>
<dbReference type="Proteomes" id="UP000444721">
    <property type="component" value="Unassembled WGS sequence"/>
</dbReference>
<dbReference type="PROSITE" id="PS51257">
    <property type="entry name" value="PROKAR_LIPOPROTEIN"/>
    <property type="match status" value="1"/>
</dbReference>
<organism evidence="2 3">
    <name type="scientific">Naegleria fowleri</name>
    <name type="common">Brain eating amoeba</name>
    <dbReference type="NCBI Taxonomy" id="5763"/>
    <lineage>
        <taxon>Eukaryota</taxon>
        <taxon>Discoba</taxon>
        <taxon>Heterolobosea</taxon>
        <taxon>Tetramitia</taxon>
        <taxon>Eutetramitia</taxon>
        <taxon>Vahlkampfiidae</taxon>
        <taxon>Naegleria</taxon>
    </lineage>
</organism>
<keyword evidence="1" id="KW-0732">Signal</keyword>
<name>A0A6A5BSH9_NAEFO</name>
<dbReference type="VEuPathDB" id="AmoebaDB:FDP41_005176"/>
<evidence type="ECO:0000313" key="3">
    <source>
        <dbReference type="Proteomes" id="UP000444721"/>
    </source>
</evidence>
<feature type="chain" id="PRO_5025654283" evidence="1">
    <location>
        <begin position="33"/>
        <end position="107"/>
    </location>
</feature>
<comment type="caution">
    <text evidence="2">The sequence shown here is derived from an EMBL/GenBank/DDBJ whole genome shotgun (WGS) entry which is preliminary data.</text>
</comment>
<dbReference type="EMBL" id="VFQX01000043">
    <property type="protein sequence ID" value="KAF0975849.1"/>
    <property type="molecule type" value="Genomic_DNA"/>
</dbReference>
<dbReference type="RefSeq" id="XP_044560562.1">
    <property type="nucleotide sequence ID" value="XM_044708672.1"/>
</dbReference>
<dbReference type="GeneID" id="68112394"/>
<dbReference type="VEuPathDB" id="AmoebaDB:NF0104570"/>